<accession>A0A1E1VX83</accession>
<reference evidence="2" key="1">
    <citation type="submission" date="2015-09" db="EMBL/GenBank/DDBJ databases">
        <title>De novo assembly of Pectinophora gossypiella (Pink Bollworm) gut transcriptome.</title>
        <authorList>
            <person name="Tassone E.E."/>
        </authorList>
    </citation>
    <scope>NUCLEOTIDE SEQUENCE</scope>
</reference>
<evidence type="ECO:0000313" key="2">
    <source>
        <dbReference type="EMBL" id="JAT79338.1"/>
    </source>
</evidence>
<gene>
    <name evidence="2" type="ORF">g.6983</name>
</gene>
<organism evidence="2">
    <name type="scientific">Pectinophora gossypiella</name>
    <name type="common">Cotton pink bollworm</name>
    <name type="synonym">Depressaria gossypiella</name>
    <dbReference type="NCBI Taxonomy" id="13191"/>
    <lineage>
        <taxon>Eukaryota</taxon>
        <taxon>Metazoa</taxon>
        <taxon>Ecdysozoa</taxon>
        <taxon>Arthropoda</taxon>
        <taxon>Hexapoda</taxon>
        <taxon>Insecta</taxon>
        <taxon>Pterygota</taxon>
        <taxon>Neoptera</taxon>
        <taxon>Endopterygota</taxon>
        <taxon>Lepidoptera</taxon>
        <taxon>Glossata</taxon>
        <taxon>Ditrysia</taxon>
        <taxon>Gelechioidea</taxon>
        <taxon>Gelechiidae</taxon>
        <taxon>Apatetrinae</taxon>
        <taxon>Pectinophora</taxon>
    </lineage>
</organism>
<dbReference type="OrthoDB" id="9995375at2759"/>
<dbReference type="EMBL" id="GDQN01011716">
    <property type="protein sequence ID" value="JAT79338.1"/>
    <property type="molecule type" value="Transcribed_RNA"/>
</dbReference>
<proteinExistence type="predicted"/>
<protein>
    <submittedName>
        <fullName evidence="2">Uncharacterized protein</fullName>
    </submittedName>
</protein>
<evidence type="ECO:0000256" key="1">
    <source>
        <dbReference type="SAM" id="MobiDB-lite"/>
    </source>
</evidence>
<name>A0A1E1VX83_PECGO</name>
<feature type="region of interest" description="Disordered" evidence="1">
    <location>
        <begin position="1"/>
        <end position="115"/>
    </location>
</feature>
<feature type="compositionally biased region" description="Pro residues" evidence="1">
    <location>
        <begin position="1"/>
        <end position="13"/>
    </location>
</feature>
<dbReference type="AlphaFoldDB" id="A0A1E1VX83"/>
<sequence length="165" mass="17817">DTSPRPSPPPPGTPFGDLGNSRVLGMLMGDGSARASSVPKDHRDEPGEHDKRFPSVADKENDKMTTSKSLASGLEKSEEEKSKPKSVSNFDLSYPGGATGASHPHVNGSHDLLAAERKLHDSTETLTPPHAYSEELKANMNRIDSHHGNLEALGRSQQDLHKLHK</sequence>
<feature type="compositionally biased region" description="Basic and acidic residues" evidence="1">
    <location>
        <begin position="39"/>
        <end position="65"/>
    </location>
</feature>
<feature type="non-terminal residue" evidence="2">
    <location>
        <position position="1"/>
    </location>
</feature>